<evidence type="ECO:0000313" key="1">
    <source>
        <dbReference type="EMBL" id="ORX88176.1"/>
    </source>
</evidence>
<comment type="caution">
    <text evidence="1">The sequence shown here is derived from an EMBL/GenBank/DDBJ whole genome shotgun (WGS) entry which is preliminary data.</text>
</comment>
<dbReference type="Pfam" id="PF12855">
    <property type="entry name" value="Ecl1"/>
    <property type="match status" value="1"/>
</dbReference>
<dbReference type="InterPro" id="IPR024368">
    <property type="entry name" value="Ecl1/2/3"/>
</dbReference>
<proteinExistence type="predicted"/>
<gene>
    <name evidence="1" type="ORF">K493DRAFT_319557</name>
</gene>
<sequence>MDSDWCIVCDKHLNSMGGLYCSEACRHKEQLKDSANSVNFGTPSYSHVKQPANDLLPFTIKFHKRTTCYRPIFPKCYPPTRTLSHRASRRFHSTVLKEKPFVKY</sequence>
<keyword evidence="2" id="KW-1185">Reference proteome</keyword>
<name>A0A1Y1XRQ5_9FUNG</name>
<dbReference type="InParanoid" id="A0A1Y1XRQ5"/>
<dbReference type="EMBL" id="MCFE01000538">
    <property type="protein sequence ID" value="ORX88176.1"/>
    <property type="molecule type" value="Genomic_DNA"/>
</dbReference>
<dbReference type="Proteomes" id="UP000193498">
    <property type="component" value="Unassembled WGS sequence"/>
</dbReference>
<organism evidence="1 2">
    <name type="scientific">Basidiobolus meristosporus CBS 931.73</name>
    <dbReference type="NCBI Taxonomy" id="1314790"/>
    <lineage>
        <taxon>Eukaryota</taxon>
        <taxon>Fungi</taxon>
        <taxon>Fungi incertae sedis</taxon>
        <taxon>Zoopagomycota</taxon>
        <taxon>Entomophthoromycotina</taxon>
        <taxon>Basidiobolomycetes</taxon>
        <taxon>Basidiobolales</taxon>
        <taxon>Basidiobolaceae</taxon>
        <taxon>Basidiobolus</taxon>
    </lineage>
</organism>
<reference evidence="1 2" key="1">
    <citation type="submission" date="2016-07" db="EMBL/GenBank/DDBJ databases">
        <title>Pervasive Adenine N6-methylation of Active Genes in Fungi.</title>
        <authorList>
            <consortium name="DOE Joint Genome Institute"/>
            <person name="Mondo S.J."/>
            <person name="Dannebaum R.O."/>
            <person name="Kuo R.C."/>
            <person name="Labutti K."/>
            <person name="Haridas S."/>
            <person name="Kuo A."/>
            <person name="Salamov A."/>
            <person name="Ahrendt S.R."/>
            <person name="Lipzen A."/>
            <person name="Sullivan W."/>
            <person name="Andreopoulos W.B."/>
            <person name="Clum A."/>
            <person name="Lindquist E."/>
            <person name="Daum C."/>
            <person name="Ramamoorthy G.K."/>
            <person name="Gryganskyi A."/>
            <person name="Culley D."/>
            <person name="Magnuson J.K."/>
            <person name="James T.Y."/>
            <person name="O'Malley M.A."/>
            <person name="Stajich J.E."/>
            <person name="Spatafora J.W."/>
            <person name="Visel A."/>
            <person name="Grigoriev I.V."/>
        </authorList>
    </citation>
    <scope>NUCLEOTIDE SEQUENCE [LARGE SCALE GENOMIC DNA]</scope>
    <source>
        <strain evidence="1 2">CBS 931.73</strain>
    </source>
</reference>
<dbReference type="OrthoDB" id="5594491at2759"/>
<protein>
    <submittedName>
        <fullName evidence="1">Uncharacterized protein</fullName>
    </submittedName>
</protein>
<dbReference type="AlphaFoldDB" id="A0A1Y1XRQ5"/>
<evidence type="ECO:0000313" key="2">
    <source>
        <dbReference type="Proteomes" id="UP000193498"/>
    </source>
</evidence>
<accession>A0A1Y1XRQ5</accession>